<evidence type="ECO:0000256" key="1">
    <source>
        <dbReference type="ARBA" id="ARBA00006460"/>
    </source>
</evidence>
<dbReference type="EMBL" id="CAJOBP010040299">
    <property type="protein sequence ID" value="CAF4749333.1"/>
    <property type="molecule type" value="Genomic_DNA"/>
</dbReference>
<dbReference type="InterPro" id="IPR000722">
    <property type="entry name" value="RNA_pol_asu"/>
</dbReference>
<evidence type="ECO:0000256" key="4">
    <source>
        <dbReference type="ARBA" id="ARBA00022679"/>
    </source>
</evidence>
<accession>A0A821LCM6</accession>
<dbReference type="Gene3D" id="2.40.40.20">
    <property type="match status" value="1"/>
</dbReference>
<organism evidence="9 10">
    <name type="scientific">Rotaria socialis</name>
    <dbReference type="NCBI Taxonomy" id="392032"/>
    <lineage>
        <taxon>Eukaryota</taxon>
        <taxon>Metazoa</taxon>
        <taxon>Spiralia</taxon>
        <taxon>Gnathifera</taxon>
        <taxon>Rotifera</taxon>
        <taxon>Eurotatoria</taxon>
        <taxon>Bdelloidea</taxon>
        <taxon>Philodinida</taxon>
        <taxon>Philodinidae</taxon>
        <taxon>Rotaria</taxon>
    </lineage>
</organism>
<evidence type="ECO:0000256" key="6">
    <source>
        <dbReference type="ARBA" id="ARBA00023163"/>
    </source>
</evidence>
<dbReference type="Proteomes" id="UP000663873">
    <property type="component" value="Unassembled WGS sequence"/>
</dbReference>
<dbReference type="GO" id="GO:0003677">
    <property type="term" value="F:DNA binding"/>
    <property type="evidence" value="ECO:0007669"/>
    <property type="project" value="InterPro"/>
</dbReference>
<protein>
    <recommendedName>
        <fullName evidence="2">DNA-directed RNA polymerase</fullName>
        <ecNumber evidence="2">2.7.7.6</ecNumber>
    </recommendedName>
</protein>
<gene>
    <name evidence="8" type="ORF">TIS948_LOCUS13613</name>
    <name evidence="9" type="ORF">UJA718_LOCUS38830</name>
</gene>
<dbReference type="Proteomes" id="UP000663825">
    <property type="component" value="Unassembled WGS sequence"/>
</dbReference>
<keyword evidence="5" id="KW-0548">Nucleotidyltransferase</keyword>
<dbReference type="GO" id="GO:0005736">
    <property type="term" value="C:RNA polymerase I complex"/>
    <property type="evidence" value="ECO:0007669"/>
    <property type="project" value="TreeGrafter"/>
</dbReference>
<keyword evidence="6" id="KW-0804">Transcription</keyword>
<evidence type="ECO:0000256" key="2">
    <source>
        <dbReference type="ARBA" id="ARBA00012418"/>
    </source>
</evidence>
<keyword evidence="4" id="KW-0808">Transferase</keyword>
<comment type="caution">
    <text evidence="9">The sequence shown here is derived from an EMBL/GenBank/DDBJ whole genome shotgun (WGS) entry which is preliminary data.</text>
</comment>
<dbReference type="EC" id="2.7.7.6" evidence="2"/>
<sequence length="93" mass="10697">MAQVLSGEKTLRLHYVRCKSYNADFDGDEMNIHLPQNECRISTHVEIVVEVGQNCRKSTRSWTTLRICWNSCGITTKCFFAGHFIVHFPSEFG</sequence>
<keyword evidence="10" id="KW-1185">Reference proteome</keyword>
<evidence type="ECO:0000313" key="10">
    <source>
        <dbReference type="Proteomes" id="UP000663873"/>
    </source>
</evidence>
<evidence type="ECO:0000256" key="5">
    <source>
        <dbReference type="ARBA" id="ARBA00022695"/>
    </source>
</evidence>
<dbReference type="GO" id="GO:0003899">
    <property type="term" value="F:DNA-directed RNA polymerase activity"/>
    <property type="evidence" value="ECO:0007669"/>
    <property type="project" value="UniProtKB-EC"/>
</dbReference>
<dbReference type="GO" id="GO:0006351">
    <property type="term" value="P:DNA-templated transcription"/>
    <property type="evidence" value="ECO:0007669"/>
    <property type="project" value="InterPro"/>
</dbReference>
<name>A0A821LCM6_9BILA</name>
<reference evidence="9" key="1">
    <citation type="submission" date="2021-02" db="EMBL/GenBank/DDBJ databases">
        <authorList>
            <person name="Nowell W R."/>
        </authorList>
    </citation>
    <scope>NUCLEOTIDE SEQUENCE</scope>
</reference>
<comment type="similarity">
    <text evidence="1">Belongs to the RNA polymerase beta' chain family.</text>
</comment>
<evidence type="ECO:0000313" key="9">
    <source>
        <dbReference type="EMBL" id="CAF4749333.1"/>
    </source>
</evidence>
<dbReference type="PANTHER" id="PTHR19376">
    <property type="entry name" value="DNA-DIRECTED RNA POLYMERASE"/>
    <property type="match status" value="1"/>
</dbReference>
<dbReference type="Pfam" id="PF00623">
    <property type="entry name" value="RNA_pol_Rpb1_2"/>
    <property type="match status" value="1"/>
</dbReference>
<keyword evidence="3" id="KW-0240">DNA-directed RNA polymerase</keyword>
<proteinExistence type="inferred from homology"/>
<evidence type="ECO:0000259" key="7">
    <source>
        <dbReference type="Pfam" id="PF00623"/>
    </source>
</evidence>
<dbReference type="InterPro" id="IPR045867">
    <property type="entry name" value="DNA-dir_RpoC_beta_prime"/>
</dbReference>
<dbReference type="SUPFAM" id="SSF64484">
    <property type="entry name" value="beta and beta-prime subunits of DNA dependent RNA-polymerase"/>
    <property type="match status" value="1"/>
</dbReference>
<dbReference type="PANTHER" id="PTHR19376:SF11">
    <property type="entry name" value="DNA-DIRECTED RNA POLYMERASE I SUBUNIT RPA1"/>
    <property type="match status" value="1"/>
</dbReference>
<evidence type="ECO:0000313" key="8">
    <source>
        <dbReference type="EMBL" id="CAF3220825.1"/>
    </source>
</evidence>
<dbReference type="OrthoDB" id="35661at2759"/>
<dbReference type="AlphaFoldDB" id="A0A821LCM6"/>
<dbReference type="EMBL" id="CAJNXB010002163">
    <property type="protein sequence ID" value="CAF3220825.1"/>
    <property type="molecule type" value="Genomic_DNA"/>
</dbReference>
<evidence type="ECO:0000256" key="3">
    <source>
        <dbReference type="ARBA" id="ARBA00022478"/>
    </source>
</evidence>
<feature type="domain" description="RNA polymerase alpha subunit" evidence="7">
    <location>
        <begin position="3"/>
        <end position="39"/>
    </location>
</feature>